<feature type="non-terminal residue" evidence="8">
    <location>
        <position position="1"/>
    </location>
</feature>
<evidence type="ECO:0000313" key="9">
    <source>
        <dbReference type="Proteomes" id="UP000257109"/>
    </source>
</evidence>
<dbReference type="EMBL" id="QJKJ01011490">
    <property type="protein sequence ID" value="RDX71023.1"/>
    <property type="molecule type" value="Genomic_DNA"/>
</dbReference>
<reference evidence="8" key="1">
    <citation type="submission" date="2018-05" db="EMBL/GenBank/DDBJ databases">
        <title>Draft genome of Mucuna pruriens seed.</title>
        <authorList>
            <person name="Nnadi N.E."/>
            <person name="Vos R."/>
            <person name="Hasami M.H."/>
            <person name="Devisetty U.K."/>
            <person name="Aguiy J.C."/>
        </authorList>
    </citation>
    <scope>NUCLEOTIDE SEQUENCE [LARGE SCALE GENOMIC DNA]</scope>
    <source>
        <strain evidence="8">JCA_2017</strain>
    </source>
</reference>
<keyword evidence="6" id="KW-1015">Disulfide bond</keyword>
<dbReference type="GO" id="GO:0005179">
    <property type="term" value="F:hormone activity"/>
    <property type="evidence" value="ECO:0007669"/>
    <property type="project" value="UniProtKB-KW"/>
</dbReference>
<comment type="subcellular location">
    <subcellularLocation>
        <location evidence="1">Secreted</location>
    </subcellularLocation>
</comment>
<keyword evidence="9" id="KW-1185">Reference proteome</keyword>
<evidence type="ECO:0000256" key="5">
    <source>
        <dbReference type="ARBA" id="ARBA00022729"/>
    </source>
</evidence>
<sequence length="59" mass="6708">MANGNENDKDAEAKYKVISNEVMKHNTITACSKVHPQNCKMPVVNPYRRGCEPENRCRS</sequence>
<proteinExistence type="inferred from homology"/>
<comment type="function">
    <text evidence="7">Cell signaling peptide that may regulate plant stress, growth, and development. Mediates a rapid alkalinization of extracellular space by mediating a transient increase in the cytoplasmic Ca(2+) concentration leading to a calcium-dependent signaling events through a cell surface receptor and a concomitant activation of some intracellular mitogen-activated protein kinases.</text>
</comment>
<evidence type="ECO:0000256" key="4">
    <source>
        <dbReference type="ARBA" id="ARBA00022702"/>
    </source>
</evidence>
<dbReference type="GO" id="GO:0040008">
    <property type="term" value="P:regulation of growth"/>
    <property type="evidence" value="ECO:0007669"/>
    <property type="project" value="UniProtKB-ARBA"/>
</dbReference>
<comment type="similarity">
    <text evidence="2">Belongs to the plant rapid alkalinization factor (RALF) family.</text>
</comment>
<dbReference type="OrthoDB" id="1626802at2759"/>
<dbReference type="PANTHER" id="PTHR34270:SF14">
    <property type="entry name" value="RALF"/>
    <property type="match status" value="1"/>
</dbReference>
<organism evidence="8 9">
    <name type="scientific">Mucuna pruriens</name>
    <name type="common">Velvet bean</name>
    <name type="synonym">Dolichos pruriens</name>
    <dbReference type="NCBI Taxonomy" id="157652"/>
    <lineage>
        <taxon>Eukaryota</taxon>
        <taxon>Viridiplantae</taxon>
        <taxon>Streptophyta</taxon>
        <taxon>Embryophyta</taxon>
        <taxon>Tracheophyta</taxon>
        <taxon>Spermatophyta</taxon>
        <taxon>Magnoliopsida</taxon>
        <taxon>eudicotyledons</taxon>
        <taxon>Gunneridae</taxon>
        <taxon>Pentapetalae</taxon>
        <taxon>rosids</taxon>
        <taxon>fabids</taxon>
        <taxon>Fabales</taxon>
        <taxon>Fabaceae</taxon>
        <taxon>Papilionoideae</taxon>
        <taxon>50 kb inversion clade</taxon>
        <taxon>NPAAA clade</taxon>
        <taxon>indigoferoid/millettioid clade</taxon>
        <taxon>Phaseoleae</taxon>
        <taxon>Mucuna</taxon>
    </lineage>
</organism>
<accession>A0A371EYM1</accession>
<name>A0A371EYM1_MUCPR</name>
<evidence type="ECO:0000256" key="3">
    <source>
        <dbReference type="ARBA" id="ARBA00022525"/>
    </source>
</evidence>
<dbReference type="Proteomes" id="UP000257109">
    <property type="component" value="Unassembled WGS sequence"/>
</dbReference>
<dbReference type="Pfam" id="PF05498">
    <property type="entry name" value="RALF"/>
    <property type="match status" value="1"/>
</dbReference>
<dbReference type="InterPro" id="IPR008801">
    <property type="entry name" value="RALF"/>
</dbReference>
<dbReference type="PANTHER" id="PTHR34270">
    <property type="entry name" value="PROTEIN RALF-LIKE 15-RELATED"/>
    <property type="match status" value="1"/>
</dbReference>
<evidence type="ECO:0000256" key="6">
    <source>
        <dbReference type="ARBA" id="ARBA00023157"/>
    </source>
</evidence>
<protein>
    <submittedName>
        <fullName evidence="8">Uncharacterized protein</fullName>
    </submittedName>
</protein>
<comment type="caution">
    <text evidence="8">The sequence shown here is derived from an EMBL/GenBank/DDBJ whole genome shotgun (WGS) entry which is preliminary data.</text>
</comment>
<keyword evidence="5" id="KW-0732">Signal</keyword>
<evidence type="ECO:0000256" key="7">
    <source>
        <dbReference type="ARBA" id="ARBA00037228"/>
    </source>
</evidence>
<evidence type="ECO:0000256" key="1">
    <source>
        <dbReference type="ARBA" id="ARBA00004613"/>
    </source>
</evidence>
<keyword evidence="4" id="KW-0372">Hormone</keyword>
<gene>
    <name evidence="8" type="ORF">CR513_49676</name>
</gene>
<keyword evidence="3" id="KW-0964">Secreted</keyword>
<dbReference type="AlphaFoldDB" id="A0A371EYM1"/>
<dbReference type="GO" id="GO:0005576">
    <property type="term" value="C:extracellular region"/>
    <property type="evidence" value="ECO:0007669"/>
    <property type="project" value="UniProtKB-SubCell"/>
</dbReference>
<evidence type="ECO:0000256" key="2">
    <source>
        <dbReference type="ARBA" id="ARBA00009178"/>
    </source>
</evidence>
<evidence type="ECO:0000313" key="8">
    <source>
        <dbReference type="EMBL" id="RDX71023.1"/>
    </source>
</evidence>